<organism evidence="2 3">
    <name type="scientific">Coregonus suidteri</name>
    <dbReference type="NCBI Taxonomy" id="861788"/>
    <lineage>
        <taxon>Eukaryota</taxon>
        <taxon>Metazoa</taxon>
        <taxon>Chordata</taxon>
        <taxon>Craniata</taxon>
        <taxon>Vertebrata</taxon>
        <taxon>Euteleostomi</taxon>
        <taxon>Actinopterygii</taxon>
        <taxon>Neopterygii</taxon>
        <taxon>Teleostei</taxon>
        <taxon>Protacanthopterygii</taxon>
        <taxon>Salmoniformes</taxon>
        <taxon>Salmonidae</taxon>
        <taxon>Coregoninae</taxon>
        <taxon>Coregonus</taxon>
    </lineage>
</organism>
<reference evidence="2 3" key="1">
    <citation type="submission" date="2021-04" db="EMBL/GenBank/DDBJ databases">
        <authorList>
            <person name="De Guttry C."/>
            <person name="Zahm M."/>
            <person name="Klopp C."/>
            <person name="Cabau C."/>
            <person name="Louis A."/>
            <person name="Berthelot C."/>
            <person name="Parey E."/>
            <person name="Roest Crollius H."/>
            <person name="Montfort J."/>
            <person name="Robinson-Rechavi M."/>
            <person name="Bucao C."/>
            <person name="Bouchez O."/>
            <person name="Gislard M."/>
            <person name="Lluch J."/>
            <person name="Milhes M."/>
            <person name="Lampietro C."/>
            <person name="Lopez Roques C."/>
            <person name="Donnadieu C."/>
            <person name="Braasch I."/>
            <person name="Desvignes T."/>
            <person name="Postlethwait J."/>
            <person name="Bobe J."/>
            <person name="Wedekind C."/>
            <person name="Guiguen Y."/>
        </authorList>
    </citation>
    <scope>NUCLEOTIDE SEQUENCE [LARGE SCALE GENOMIC DNA]</scope>
    <source>
        <strain evidence="2">Cs_M1</strain>
        <tissue evidence="2">Blood</tissue>
    </source>
</reference>
<accession>A0AAN8L4K0</accession>
<protein>
    <submittedName>
        <fullName evidence="2">Uncharacterized protein</fullName>
    </submittedName>
</protein>
<sequence>MTVINGPEIMSKFYGETEVRLRQIVTEALKGNLRSFSSMSWMLSQTRGDSERGGETCCGLPPHSYGWDWFRGPLRPSAGPRGHQPAPRPGPSPLSAWTLREGAGGGRTKHGGASRYRTEAADLCAL</sequence>
<dbReference type="AlphaFoldDB" id="A0AAN8L4K0"/>
<dbReference type="EMBL" id="JAGTTL010000029">
    <property type="protein sequence ID" value="KAK6299006.1"/>
    <property type="molecule type" value="Genomic_DNA"/>
</dbReference>
<evidence type="ECO:0000256" key="1">
    <source>
        <dbReference type="SAM" id="MobiDB-lite"/>
    </source>
</evidence>
<gene>
    <name evidence="2" type="ORF">J4Q44_G00305160</name>
</gene>
<name>A0AAN8L4K0_9TELE</name>
<proteinExistence type="predicted"/>
<comment type="caution">
    <text evidence="2">The sequence shown here is derived from an EMBL/GenBank/DDBJ whole genome shotgun (WGS) entry which is preliminary data.</text>
</comment>
<dbReference type="Proteomes" id="UP001356427">
    <property type="component" value="Unassembled WGS sequence"/>
</dbReference>
<feature type="region of interest" description="Disordered" evidence="1">
    <location>
        <begin position="76"/>
        <end position="114"/>
    </location>
</feature>
<keyword evidence="3" id="KW-1185">Reference proteome</keyword>
<evidence type="ECO:0000313" key="2">
    <source>
        <dbReference type="EMBL" id="KAK6299006.1"/>
    </source>
</evidence>
<evidence type="ECO:0000313" key="3">
    <source>
        <dbReference type="Proteomes" id="UP001356427"/>
    </source>
</evidence>